<organism evidence="2 3">
    <name type="scientific">Candidula unifasciata</name>
    <dbReference type="NCBI Taxonomy" id="100452"/>
    <lineage>
        <taxon>Eukaryota</taxon>
        <taxon>Metazoa</taxon>
        <taxon>Spiralia</taxon>
        <taxon>Lophotrochozoa</taxon>
        <taxon>Mollusca</taxon>
        <taxon>Gastropoda</taxon>
        <taxon>Heterobranchia</taxon>
        <taxon>Euthyneura</taxon>
        <taxon>Panpulmonata</taxon>
        <taxon>Eupulmonata</taxon>
        <taxon>Stylommatophora</taxon>
        <taxon>Helicina</taxon>
        <taxon>Helicoidea</taxon>
        <taxon>Geomitridae</taxon>
        <taxon>Candidula</taxon>
    </lineage>
</organism>
<evidence type="ECO:0000313" key="3">
    <source>
        <dbReference type="Proteomes" id="UP000678393"/>
    </source>
</evidence>
<dbReference type="AlphaFoldDB" id="A0A8S3YY45"/>
<dbReference type="EMBL" id="CAJHNH020000668">
    <property type="protein sequence ID" value="CAG5119196.1"/>
    <property type="molecule type" value="Genomic_DNA"/>
</dbReference>
<feature type="transmembrane region" description="Helical" evidence="1">
    <location>
        <begin position="57"/>
        <end position="78"/>
    </location>
</feature>
<name>A0A8S3YY45_9EUPU</name>
<gene>
    <name evidence="2" type="ORF">CUNI_LOCUS4754</name>
</gene>
<feature type="transmembrane region" description="Helical" evidence="1">
    <location>
        <begin position="84"/>
        <end position="106"/>
    </location>
</feature>
<feature type="transmembrane region" description="Helical" evidence="1">
    <location>
        <begin position="12"/>
        <end position="36"/>
    </location>
</feature>
<keyword evidence="3" id="KW-1185">Reference proteome</keyword>
<evidence type="ECO:0000256" key="1">
    <source>
        <dbReference type="SAM" id="Phobius"/>
    </source>
</evidence>
<reference evidence="2" key="1">
    <citation type="submission" date="2021-04" db="EMBL/GenBank/DDBJ databases">
        <authorList>
            <consortium name="Molecular Ecology Group"/>
        </authorList>
    </citation>
    <scope>NUCLEOTIDE SEQUENCE</scope>
</reference>
<accession>A0A8S3YY45</accession>
<comment type="caution">
    <text evidence="2">The sequence shown here is derived from an EMBL/GenBank/DDBJ whole genome shotgun (WGS) entry which is preliminary data.</text>
</comment>
<evidence type="ECO:0000313" key="2">
    <source>
        <dbReference type="EMBL" id="CAG5119196.1"/>
    </source>
</evidence>
<protein>
    <submittedName>
        <fullName evidence="2">Uncharacterized protein</fullName>
    </submittedName>
</protein>
<keyword evidence="1" id="KW-1133">Transmembrane helix</keyword>
<keyword evidence="1" id="KW-0472">Membrane</keyword>
<dbReference type="Proteomes" id="UP000678393">
    <property type="component" value="Unassembled WGS sequence"/>
</dbReference>
<keyword evidence="1" id="KW-0812">Transmembrane</keyword>
<proteinExistence type="predicted"/>
<sequence>MLPLGLHPVYLAGLVVLGLGILFHIIGLATPAWSVFDNGLIDKTLGLFRACLNGNCFNYEGTGFITIICAIVWAAAVKDDTDDIGYSCVLSIIGGILISVGGWVLYISVRRTIGYANVP</sequence>